<evidence type="ECO:0000256" key="4">
    <source>
        <dbReference type="ARBA" id="ARBA00022827"/>
    </source>
</evidence>
<dbReference type="PANTHER" id="PTHR43098">
    <property type="entry name" value="L-ORNITHINE N(5)-MONOOXYGENASE-RELATED"/>
    <property type="match status" value="1"/>
</dbReference>
<keyword evidence="4" id="KW-0274">FAD</keyword>
<dbReference type="Pfam" id="PF07992">
    <property type="entry name" value="Pyr_redox_2"/>
    <property type="match status" value="1"/>
</dbReference>
<proteinExistence type="inferred from homology"/>
<accession>A0A378V281</accession>
<evidence type="ECO:0000259" key="8">
    <source>
        <dbReference type="Pfam" id="PF07992"/>
    </source>
</evidence>
<keyword evidence="6 9" id="KW-0560">Oxidoreductase</keyword>
<dbReference type="AlphaFoldDB" id="A0A378V281"/>
<feature type="domain" description="FAD/NAD(P)-binding" evidence="8">
    <location>
        <begin position="23"/>
        <end position="232"/>
    </location>
</feature>
<keyword evidence="5" id="KW-0521">NADP</keyword>
<dbReference type="RefSeq" id="WP_081281445.1">
    <property type="nucleotide sequence ID" value="NZ_LZIW01000122.1"/>
</dbReference>
<keyword evidence="3" id="KW-0285">Flavoprotein</keyword>
<evidence type="ECO:0000256" key="5">
    <source>
        <dbReference type="ARBA" id="ARBA00022857"/>
    </source>
</evidence>
<evidence type="ECO:0000256" key="1">
    <source>
        <dbReference type="ARBA" id="ARBA00001974"/>
    </source>
</evidence>
<dbReference type="PANTHER" id="PTHR43098:SF3">
    <property type="entry name" value="L-ORNITHINE N(5)-MONOOXYGENASE-RELATED"/>
    <property type="match status" value="1"/>
</dbReference>
<comment type="cofactor">
    <cofactor evidence="1">
        <name>FAD</name>
        <dbReference type="ChEBI" id="CHEBI:57692"/>
    </cofactor>
</comment>
<sequence>MTQRNTTTANTSAESGSETADVDVIVIGAGMGGLYAVHRLRDNLGLRVQAFEAASGVGGTWYWNRYPGARTDSPYTAYRYSWSDDLVRDWTWTERYPSQPEVLKYLEFVADRLDLRRSYCFNARVTAAEYDDTTNTWTVRTADGTAATSKFLVSALGLVSAPITPTIHGLDTFAGTVIQASTWPHEDIDFTGRRVALIGTGSTGIQILPIIAPQADAATVFERTPNYVVPAQNRTLTDQDITDLRTPHRDIAKQLRQHPFALPIATVGMNAVAVDEQTRERIYEQAWNKGGFHFLFETFDDVAVDDTANETACELIRNKIRAIVNDPDVAERLTPKGYTYGAQPPTRGDRLLRSL</sequence>
<evidence type="ECO:0000256" key="6">
    <source>
        <dbReference type="ARBA" id="ARBA00023002"/>
    </source>
</evidence>
<evidence type="ECO:0000256" key="3">
    <source>
        <dbReference type="ARBA" id="ARBA00022630"/>
    </source>
</evidence>
<evidence type="ECO:0000313" key="9">
    <source>
        <dbReference type="EMBL" id="SUA03749.1"/>
    </source>
</evidence>
<protein>
    <submittedName>
        <fullName evidence="9">Cyclohexanone 1,2-monooxygenase</fullName>
        <ecNumber evidence="9">1.14.13.22</ecNumber>
        <ecNumber evidence="9">1.14.13.92</ecNumber>
    </submittedName>
</protein>
<gene>
    <name evidence="9" type="primary">pamO_5</name>
    <name evidence="9" type="ORF">NCTC1542_05235</name>
</gene>
<evidence type="ECO:0000256" key="7">
    <source>
        <dbReference type="ARBA" id="ARBA00023033"/>
    </source>
</evidence>
<dbReference type="EC" id="1.14.13.22" evidence="9"/>
<reference evidence="9 10" key="1">
    <citation type="submission" date="2018-06" db="EMBL/GenBank/DDBJ databases">
        <authorList>
            <consortium name="Pathogen Informatics"/>
            <person name="Doyle S."/>
        </authorList>
    </citation>
    <scope>NUCLEOTIDE SEQUENCE [LARGE SCALE GENOMIC DNA]</scope>
    <source>
        <strain evidence="9 10">NCTC1542</strain>
    </source>
</reference>
<dbReference type="InterPro" id="IPR036188">
    <property type="entry name" value="FAD/NAD-bd_sf"/>
</dbReference>
<keyword evidence="7 9" id="KW-0503">Monooxygenase</keyword>
<comment type="similarity">
    <text evidence="2">Belongs to the FAD-binding monooxygenase family.</text>
</comment>
<evidence type="ECO:0000256" key="2">
    <source>
        <dbReference type="ARBA" id="ARBA00010139"/>
    </source>
</evidence>
<organism evidence="9 10">
    <name type="scientific">Mycolicibacterium fortuitum</name>
    <name type="common">Mycobacterium fortuitum</name>
    <dbReference type="NCBI Taxonomy" id="1766"/>
    <lineage>
        <taxon>Bacteria</taxon>
        <taxon>Bacillati</taxon>
        <taxon>Actinomycetota</taxon>
        <taxon>Actinomycetes</taxon>
        <taxon>Mycobacteriales</taxon>
        <taxon>Mycobacteriaceae</taxon>
        <taxon>Mycolicibacterium</taxon>
    </lineage>
</organism>
<dbReference type="Gene3D" id="3.50.50.60">
    <property type="entry name" value="FAD/NAD(P)-binding domain"/>
    <property type="match status" value="1"/>
</dbReference>
<dbReference type="Proteomes" id="UP000255389">
    <property type="component" value="Unassembled WGS sequence"/>
</dbReference>
<evidence type="ECO:0000313" key="10">
    <source>
        <dbReference type="Proteomes" id="UP000255389"/>
    </source>
</evidence>
<dbReference type="EMBL" id="UGQY01000004">
    <property type="protein sequence ID" value="SUA03749.1"/>
    <property type="molecule type" value="Genomic_DNA"/>
</dbReference>
<dbReference type="InterPro" id="IPR023753">
    <property type="entry name" value="FAD/NAD-binding_dom"/>
</dbReference>
<dbReference type="GO" id="GO:0018667">
    <property type="term" value="F:cyclohexanone monooxygenase activity"/>
    <property type="evidence" value="ECO:0007669"/>
    <property type="project" value="UniProtKB-EC"/>
</dbReference>
<dbReference type="GO" id="GO:0033776">
    <property type="term" value="F:phenylacetone monooxygenase activity"/>
    <property type="evidence" value="ECO:0007669"/>
    <property type="project" value="UniProtKB-EC"/>
</dbReference>
<name>A0A378V281_MYCFO</name>
<dbReference type="EC" id="1.14.13.92" evidence="9"/>
<dbReference type="InterPro" id="IPR050775">
    <property type="entry name" value="FAD-binding_Monooxygenases"/>
</dbReference>
<dbReference type="SUPFAM" id="SSF51905">
    <property type="entry name" value="FAD/NAD(P)-binding domain"/>
    <property type="match status" value="1"/>
</dbReference>